<dbReference type="AlphaFoldDB" id="A0A9X3EIU5"/>
<keyword evidence="3" id="KW-1185">Reference proteome</keyword>
<keyword evidence="1" id="KW-1133">Transmembrane helix</keyword>
<evidence type="ECO:0000256" key="1">
    <source>
        <dbReference type="SAM" id="Phobius"/>
    </source>
</evidence>
<name>A0A9X3EIU5_9BACT</name>
<sequence>MATLKDVPSSWRNRLREYYNILSDSAASELPNQLDYVVRGCHRYLLKRAIRTNVRQIATGTSPAGQLAVKVQEVEKALEAIDKTDRTELEVAMGLNATQMRALVDETLTHTRESLRRGQLANIAALSAGLFLVLATAISVFAGGDANIWTAATGGMGAAATIAALITAPRRNIENGASRLIYIQTAYFSFLTQIRLLGIPGEETTLQRSERLEAATAKLLDQMMAITKDGT</sequence>
<keyword evidence="1" id="KW-0472">Membrane</keyword>
<accession>A0A9X3EIU5</accession>
<feature type="transmembrane region" description="Helical" evidence="1">
    <location>
        <begin position="120"/>
        <end position="142"/>
    </location>
</feature>
<gene>
    <name evidence="2" type="ORF">OV079_02650</name>
</gene>
<evidence type="ECO:0000313" key="2">
    <source>
        <dbReference type="EMBL" id="MCY1004486.1"/>
    </source>
</evidence>
<feature type="transmembrane region" description="Helical" evidence="1">
    <location>
        <begin position="148"/>
        <end position="168"/>
    </location>
</feature>
<evidence type="ECO:0000313" key="3">
    <source>
        <dbReference type="Proteomes" id="UP001150924"/>
    </source>
</evidence>
<dbReference type="EMBL" id="JAPNKE010000002">
    <property type="protein sequence ID" value="MCY1004486.1"/>
    <property type="molecule type" value="Genomic_DNA"/>
</dbReference>
<dbReference type="RefSeq" id="WP_267766037.1">
    <property type="nucleotide sequence ID" value="NZ_JAPNKE010000002.1"/>
</dbReference>
<reference evidence="2" key="1">
    <citation type="submission" date="2022-11" db="EMBL/GenBank/DDBJ databases">
        <title>Minimal conservation of predation-associated metabolite biosynthetic gene clusters underscores biosynthetic potential of Myxococcota including descriptions for ten novel species: Archangium lansinium sp. nov., Myxococcus landrumus sp. nov., Nannocystis bai.</title>
        <authorList>
            <person name="Ahearne A."/>
            <person name="Stevens C."/>
            <person name="Phillips K."/>
        </authorList>
    </citation>
    <scope>NUCLEOTIDE SEQUENCE</scope>
    <source>
        <strain evidence="2">Na p29</strain>
    </source>
</reference>
<dbReference type="Proteomes" id="UP001150924">
    <property type="component" value="Unassembled WGS sequence"/>
</dbReference>
<comment type="caution">
    <text evidence="2">The sequence shown here is derived from an EMBL/GenBank/DDBJ whole genome shotgun (WGS) entry which is preliminary data.</text>
</comment>
<keyword evidence="1" id="KW-0812">Transmembrane</keyword>
<organism evidence="2 3">
    <name type="scientific">Nannocystis pusilla</name>
    <dbReference type="NCBI Taxonomy" id="889268"/>
    <lineage>
        <taxon>Bacteria</taxon>
        <taxon>Pseudomonadati</taxon>
        <taxon>Myxococcota</taxon>
        <taxon>Polyangia</taxon>
        <taxon>Nannocystales</taxon>
        <taxon>Nannocystaceae</taxon>
        <taxon>Nannocystis</taxon>
    </lineage>
</organism>
<protein>
    <submittedName>
        <fullName evidence="2">Uncharacterized protein</fullName>
    </submittedName>
</protein>
<proteinExistence type="predicted"/>